<comment type="caution">
    <text evidence="9">Lacks conserved residue(s) required for the propagation of feature annotation.</text>
</comment>
<evidence type="ECO:0000256" key="2">
    <source>
        <dbReference type="ARBA" id="ARBA00022679"/>
    </source>
</evidence>
<feature type="site" description="Interaction with tRNA" evidence="9">
    <location>
        <position position="332"/>
    </location>
</feature>
<protein>
    <recommendedName>
        <fullName evidence="9">tRNA-specific 2-thiouridylase MnmA</fullName>
        <ecNumber evidence="9">2.8.1.13</ecNumber>
    </recommendedName>
</protein>
<dbReference type="GO" id="GO:0005524">
    <property type="term" value="F:ATP binding"/>
    <property type="evidence" value="ECO:0007669"/>
    <property type="project" value="UniProtKB-KW"/>
</dbReference>
<dbReference type="PANTHER" id="PTHR11933:SF5">
    <property type="entry name" value="MITOCHONDRIAL TRNA-SPECIFIC 2-THIOURIDYLASE 1"/>
    <property type="match status" value="1"/>
</dbReference>
<evidence type="ECO:0000256" key="8">
    <source>
        <dbReference type="ARBA" id="ARBA00051542"/>
    </source>
</evidence>
<feature type="domain" description="tRNA-specific 2-thiouridylase MnmA-like central" evidence="11">
    <location>
        <begin position="206"/>
        <end position="265"/>
    </location>
</feature>
<evidence type="ECO:0000256" key="4">
    <source>
        <dbReference type="ARBA" id="ARBA00022741"/>
    </source>
</evidence>
<keyword evidence="7 9" id="KW-1015">Disulfide bond</keyword>
<dbReference type="Gene3D" id="3.40.50.620">
    <property type="entry name" value="HUPs"/>
    <property type="match status" value="1"/>
</dbReference>
<dbReference type="NCBIfam" id="NF001138">
    <property type="entry name" value="PRK00143.1"/>
    <property type="match status" value="1"/>
</dbReference>
<comment type="catalytic activity">
    <reaction evidence="8 9">
        <text>S-sulfanyl-L-cysteinyl-[protein] + uridine(34) in tRNA + AH2 + ATP = 2-thiouridine(34) in tRNA + L-cysteinyl-[protein] + A + AMP + diphosphate + H(+)</text>
        <dbReference type="Rhea" id="RHEA:47032"/>
        <dbReference type="Rhea" id="RHEA-COMP:10131"/>
        <dbReference type="Rhea" id="RHEA-COMP:11726"/>
        <dbReference type="Rhea" id="RHEA-COMP:11727"/>
        <dbReference type="Rhea" id="RHEA-COMP:11728"/>
        <dbReference type="ChEBI" id="CHEBI:13193"/>
        <dbReference type="ChEBI" id="CHEBI:15378"/>
        <dbReference type="ChEBI" id="CHEBI:17499"/>
        <dbReference type="ChEBI" id="CHEBI:29950"/>
        <dbReference type="ChEBI" id="CHEBI:30616"/>
        <dbReference type="ChEBI" id="CHEBI:33019"/>
        <dbReference type="ChEBI" id="CHEBI:61963"/>
        <dbReference type="ChEBI" id="CHEBI:65315"/>
        <dbReference type="ChEBI" id="CHEBI:87170"/>
        <dbReference type="ChEBI" id="CHEBI:456215"/>
        <dbReference type="EC" id="2.8.1.13"/>
    </reaction>
</comment>
<feature type="site" description="Interaction with tRNA" evidence="9">
    <location>
        <position position="119"/>
    </location>
</feature>
<feature type="active site" description="Nucleophile" evidence="9">
    <location>
        <position position="94"/>
    </location>
</feature>
<dbReference type="PANTHER" id="PTHR11933">
    <property type="entry name" value="TRNA 5-METHYLAMINOMETHYL-2-THIOURIDYLATE -METHYLTRANSFERASE"/>
    <property type="match status" value="1"/>
</dbReference>
<keyword evidence="4 9" id="KW-0547">Nucleotide-binding</keyword>
<dbReference type="Gene3D" id="2.30.30.280">
    <property type="entry name" value="Adenine nucleotide alpha hydrolases-like domains"/>
    <property type="match status" value="1"/>
</dbReference>
<keyword evidence="1 9" id="KW-0820">tRNA-binding</keyword>
<dbReference type="Pfam" id="PF20258">
    <property type="entry name" value="tRNA_Me_trans_C"/>
    <property type="match status" value="1"/>
</dbReference>
<feature type="disulfide bond" description="Alternate" evidence="9">
    <location>
        <begin position="94"/>
        <end position="191"/>
    </location>
</feature>
<evidence type="ECO:0000313" key="12">
    <source>
        <dbReference type="EMBL" id="TMQ58374.1"/>
    </source>
</evidence>
<dbReference type="EMBL" id="VBOS01000081">
    <property type="protein sequence ID" value="TMQ58374.1"/>
    <property type="molecule type" value="Genomic_DNA"/>
</dbReference>
<evidence type="ECO:0000256" key="7">
    <source>
        <dbReference type="ARBA" id="ARBA00023157"/>
    </source>
</evidence>
<name>A0A538T4F6_UNCEI</name>
<keyword evidence="5 9" id="KW-0067">ATP-binding</keyword>
<keyword evidence="3 9" id="KW-0819">tRNA processing</keyword>
<dbReference type="NCBIfam" id="TIGR00420">
    <property type="entry name" value="trmU"/>
    <property type="match status" value="1"/>
</dbReference>
<comment type="caution">
    <text evidence="12">The sequence shown here is derived from an EMBL/GenBank/DDBJ whole genome shotgun (WGS) entry which is preliminary data.</text>
</comment>
<feature type="region of interest" description="Interaction with tRNA" evidence="9">
    <location>
        <begin position="141"/>
        <end position="143"/>
    </location>
</feature>
<comment type="subcellular location">
    <subcellularLocation>
        <location evidence="9">Cytoplasm</location>
    </subcellularLocation>
</comment>
<keyword evidence="2 9" id="KW-0808">Transferase</keyword>
<dbReference type="HAMAP" id="MF_00144">
    <property type="entry name" value="tRNA_thiouridyl_MnmA"/>
    <property type="match status" value="1"/>
</dbReference>
<keyword evidence="9" id="KW-0963">Cytoplasm</keyword>
<evidence type="ECO:0000259" key="10">
    <source>
        <dbReference type="Pfam" id="PF20258"/>
    </source>
</evidence>
<dbReference type="Gene3D" id="2.40.30.10">
    <property type="entry name" value="Translation factors"/>
    <property type="match status" value="1"/>
</dbReference>
<dbReference type="GO" id="GO:0002143">
    <property type="term" value="P:tRNA wobble position uridine thiolation"/>
    <property type="evidence" value="ECO:0007669"/>
    <property type="project" value="TreeGrafter"/>
</dbReference>
<evidence type="ECO:0000256" key="5">
    <source>
        <dbReference type="ARBA" id="ARBA00022840"/>
    </source>
</evidence>
<dbReference type="SUPFAM" id="SSF52402">
    <property type="entry name" value="Adenine nucleotide alpha hydrolases-like"/>
    <property type="match status" value="1"/>
</dbReference>
<evidence type="ECO:0000256" key="9">
    <source>
        <dbReference type="HAMAP-Rule" id="MF_00144"/>
    </source>
</evidence>
<dbReference type="EC" id="2.8.1.13" evidence="9"/>
<feature type="binding site" evidence="9">
    <location>
        <position position="118"/>
    </location>
    <ligand>
        <name>ATP</name>
        <dbReference type="ChEBI" id="CHEBI:30616"/>
    </ligand>
</feature>
<gene>
    <name evidence="9 12" type="primary">mnmA</name>
    <name evidence="12" type="ORF">E6K72_02680</name>
</gene>
<dbReference type="InterPro" id="IPR004506">
    <property type="entry name" value="MnmA-like"/>
</dbReference>
<dbReference type="GO" id="GO:0103016">
    <property type="term" value="F:tRNA-uridine 2-sulfurtransferase activity"/>
    <property type="evidence" value="ECO:0007669"/>
    <property type="project" value="UniProtKB-EC"/>
</dbReference>
<evidence type="ECO:0000256" key="1">
    <source>
        <dbReference type="ARBA" id="ARBA00022555"/>
    </source>
</evidence>
<dbReference type="InterPro" id="IPR046885">
    <property type="entry name" value="MnmA-like_C"/>
</dbReference>
<dbReference type="Pfam" id="PF03054">
    <property type="entry name" value="tRNA_Me_trans"/>
    <property type="match status" value="1"/>
</dbReference>
<proteinExistence type="inferred from homology"/>
<dbReference type="CDD" id="cd01998">
    <property type="entry name" value="MnmA_TRMU-like"/>
    <property type="match status" value="1"/>
</dbReference>
<dbReference type="InterPro" id="IPR046884">
    <property type="entry name" value="MnmA-like_central"/>
</dbReference>
<feature type="active site" description="Cysteine persulfide intermediate" evidence="9">
    <location>
        <position position="191"/>
    </location>
</feature>
<feature type="binding site" evidence="9">
    <location>
        <position position="26"/>
    </location>
    <ligand>
        <name>ATP</name>
        <dbReference type="ChEBI" id="CHEBI:30616"/>
    </ligand>
</feature>
<dbReference type="Proteomes" id="UP000317716">
    <property type="component" value="Unassembled WGS sequence"/>
</dbReference>
<keyword evidence="6 9" id="KW-0694">RNA-binding</keyword>
<accession>A0A538T4F6</accession>
<feature type="region of interest" description="Interaction with tRNA" evidence="9">
    <location>
        <begin position="299"/>
        <end position="300"/>
    </location>
</feature>
<feature type="domain" description="tRNA-specific 2-thiouridylase MnmA-like C-terminal" evidence="10">
    <location>
        <begin position="274"/>
        <end position="348"/>
    </location>
</feature>
<evidence type="ECO:0000313" key="13">
    <source>
        <dbReference type="Proteomes" id="UP000317716"/>
    </source>
</evidence>
<dbReference type="InterPro" id="IPR014729">
    <property type="entry name" value="Rossmann-like_a/b/a_fold"/>
</dbReference>
<evidence type="ECO:0000256" key="3">
    <source>
        <dbReference type="ARBA" id="ARBA00022694"/>
    </source>
</evidence>
<dbReference type="Pfam" id="PF20259">
    <property type="entry name" value="tRNA_Me_trans_M"/>
    <property type="match status" value="1"/>
</dbReference>
<dbReference type="GO" id="GO:0000049">
    <property type="term" value="F:tRNA binding"/>
    <property type="evidence" value="ECO:0007669"/>
    <property type="project" value="UniProtKB-KW"/>
</dbReference>
<dbReference type="GO" id="GO:0005737">
    <property type="term" value="C:cytoplasm"/>
    <property type="evidence" value="ECO:0007669"/>
    <property type="project" value="UniProtKB-SubCell"/>
</dbReference>
<organism evidence="12 13">
    <name type="scientific">Eiseniibacteriota bacterium</name>
    <dbReference type="NCBI Taxonomy" id="2212470"/>
    <lineage>
        <taxon>Bacteria</taxon>
        <taxon>Candidatus Eiseniibacteriota</taxon>
    </lineage>
</organism>
<sequence length="382" mass="40978">MSGGVDSGVEAALLAERGYEVAGVTLKLWCYGRSPLSPRACCTLDAIDDARRVARRMGFPHYVVEAEEVFRTRVLQPFLDAYAGGRTPYPCALCNQHLKFGDLMSRVEDAGADALATGHYARIVRQEDGAPALMRARDAAKDQSYALALVPHAALGRAMFPLGDLTKEDVRAEGRRLGLEVWDKTESQDLCFVPDGDYAGFMKRSLGETRGTREGPFLDREGRRLGTHRGIIHYTVGQRRGLGLAAPEPLYVLAIDAARNAVVVGPKSALECEGLETGRVNWLMPRPPEAGTAVEAKIRYQHRPAAARVFPSADGSAAVRFDAPQSAVTPGQLCAFYQGERCLGGGTIERALGADGMPLAHERGAASTAREAGAGLVTIALS</sequence>
<dbReference type="AlphaFoldDB" id="A0A538T4F6"/>
<reference evidence="12 13" key="1">
    <citation type="journal article" date="2019" name="Nat. Microbiol.">
        <title>Mediterranean grassland soil C-N compound turnover is dependent on rainfall and depth, and is mediated by genomically divergent microorganisms.</title>
        <authorList>
            <person name="Diamond S."/>
            <person name="Andeer P.F."/>
            <person name="Li Z."/>
            <person name="Crits-Christoph A."/>
            <person name="Burstein D."/>
            <person name="Anantharaman K."/>
            <person name="Lane K.R."/>
            <person name="Thomas B.C."/>
            <person name="Pan C."/>
            <person name="Northen T.R."/>
            <person name="Banfield J.F."/>
        </authorList>
    </citation>
    <scope>NUCLEOTIDE SEQUENCE [LARGE SCALE GENOMIC DNA]</scope>
    <source>
        <strain evidence="12">WS_2</strain>
    </source>
</reference>
<evidence type="ECO:0000256" key="6">
    <source>
        <dbReference type="ARBA" id="ARBA00022884"/>
    </source>
</evidence>
<comment type="similarity">
    <text evidence="9">Belongs to the MnmA/TRMU family.</text>
</comment>
<evidence type="ECO:0000259" key="11">
    <source>
        <dbReference type="Pfam" id="PF20259"/>
    </source>
</evidence>
<dbReference type="InterPro" id="IPR023382">
    <property type="entry name" value="MnmA-like_central_sf"/>
</dbReference>
<comment type="function">
    <text evidence="9">Catalyzes the 2-thiolation of uridine at the wobble position (U34) of tRNA, leading to the formation of s(2)U34.</text>
</comment>